<evidence type="ECO:0000259" key="14">
    <source>
        <dbReference type="Pfam" id="PF07715"/>
    </source>
</evidence>
<keyword evidence="3 9" id="KW-1134">Transmembrane beta strand</keyword>
<dbReference type="InterPro" id="IPR037066">
    <property type="entry name" value="Plug_dom_sf"/>
</dbReference>
<keyword evidence="16" id="KW-1185">Reference proteome</keyword>
<dbReference type="InterPro" id="IPR000531">
    <property type="entry name" value="Beta-barrel_TonB"/>
</dbReference>
<accession>A0ABX6KBB0</accession>
<evidence type="ECO:0000256" key="4">
    <source>
        <dbReference type="ARBA" id="ARBA00022692"/>
    </source>
</evidence>
<evidence type="ECO:0000256" key="1">
    <source>
        <dbReference type="ARBA" id="ARBA00004571"/>
    </source>
</evidence>
<sequence length="724" mass="81797">MQYPLLRFAILAALPMIAQAASIDGTSVPKEIETVKVQGEQLKHPITLISPGKSTLELDDIQREQAHNIGELVMKMPGVSLDGGARPGSERINVWGFSHPSALSIRVDGAPVGFQQYRYGSFFLDPQLLRSVRLIKGDHNVRASLGAFAGSFVMETKEATDFLDPDSSIGAMAQAGFNSVNHQWKRSVTTYGASDSGWSVLLHGSRRDADDIELGNGDVFTFSGYRQHSLLGKVRYQSDAHNMMFSHTRYDDQGRKPWANRRGAMPSVTPYKIKKYGSYDAALYAASVDNHYREYTSTLNYHYLPYNDYIDTSVVIAHSQNHRYWERPDSTYQSYITSGQYGHQVWLSYERWFAELTNTSHFGDHEVMVGAQYQNQDRNSHVYNHTYRKKPEKNYGYFTPSFEPSGEQQTASVFVQDKYFITPDLELTASLRYSHIRSEGVPNAAPDYNDPSVGHDYSAVSHQGWEPRIALTYDLSPATQIKAAYAYGLKAPTIDELYTVQFSRASKRAATSRDLSVTRINAYLLGVSDKRQNALFEGDHLATEVTLFWNDVIHDVAQRRGVNATKQKEGYYTNLDGLYTYGFDAQVQYRLNDWFTDASVSMVRGKHKGSLRDSTGDDEYWYDNPPLSASLGVGHQLTDTIEVAWQGQYWDEQDRIPENPSLYTANVASDAYFFQNLYGEWTPRNDFTLRATIANLTDQYYTPYLSAGVPAAGRDVRINATIKF</sequence>
<feature type="short sequence motif" description="TonB C-terminal box" evidence="10">
    <location>
        <begin position="707"/>
        <end position="724"/>
    </location>
</feature>
<dbReference type="PANTHER" id="PTHR30069:SF56">
    <property type="entry name" value="TONB-DEPENDENT HEME RECEPTOR A"/>
    <property type="match status" value="1"/>
</dbReference>
<evidence type="ECO:0000256" key="7">
    <source>
        <dbReference type="ARBA" id="ARBA00023136"/>
    </source>
</evidence>
<keyword evidence="2 9" id="KW-0813">Transport</keyword>
<evidence type="ECO:0000256" key="12">
    <source>
        <dbReference type="SAM" id="SignalP"/>
    </source>
</evidence>
<proteinExistence type="inferred from homology"/>
<keyword evidence="7 9" id="KW-0472">Membrane</keyword>
<feature type="chain" id="PRO_5045501603" evidence="12">
    <location>
        <begin position="21"/>
        <end position="724"/>
    </location>
</feature>
<name>A0ABX6KBB0_SALCS</name>
<evidence type="ECO:0000256" key="3">
    <source>
        <dbReference type="ARBA" id="ARBA00022452"/>
    </source>
</evidence>
<keyword evidence="4 9" id="KW-0812">Transmembrane</keyword>
<evidence type="ECO:0000256" key="9">
    <source>
        <dbReference type="PROSITE-ProRule" id="PRU01360"/>
    </source>
</evidence>
<evidence type="ECO:0000256" key="10">
    <source>
        <dbReference type="PROSITE-ProRule" id="PRU10144"/>
    </source>
</evidence>
<dbReference type="RefSeq" id="WP_167315284.1">
    <property type="nucleotide sequence ID" value="NZ_CP050267.1"/>
</dbReference>
<dbReference type="PANTHER" id="PTHR30069">
    <property type="entry name" value="TONB-DEPENDENT OUTER MEMBRANE RECEPTOR"/>
    <property type="match status" value="1"/>
</dbReference>
<evidence type="ECO:0000313" key="15">
    <source>
        <dbReference type="EMBL" id="QIR07760.1"/>
    </source>
</evidence>
<evidence type="ECO:0000256" key="8">
    <source>
        <dbReference type="ARBA" id="ARBA00023237"/>
    </source>
</evidence>
<dbReference type="InterPro" id="IPR010917">
    <property type="entry name" value="TonB_rcpt_CS"/>
</dbReference>
<dbReference type="PROSITE" id="PS52016">
    <property type="entry name" value="TONB_DEPENDENT_REC_3"/>
    <property type="match status" value="1"/>
</dbReference>
<evidence type="ECO:0000256" key="2">
    <source>
        <dbReference type="ARBA" id="ARBA00022448"/>
    </source>
</evidence>
<dbReference type="SUPFAM" id="SSF56935">
    <property type="entry name" value="Porins"/>
    <property type="match status" value="1"/>
</dbReference>
<dbReference type="Gene3D" id="2.40.170.20">
    <property type="entry name" value="TonB-dependent receptor, beta-barrel domain"/>
    <property type="match status" value="1"/>
</dbReference>
<evidence type="ECO:0000256" key="6">
    <source>
        <dbReference type="ARBA" id="ARBA00023077"/>
    </source>
</evidence>
<keyword evidence="8 9" id="KW-0998">Cell outer membrane</keyword>
<evidence type="ECO:0000256" key="5">
    <source>
        <dbReference type="ARBA" id="ARBA00022729"/>
    </source>
</evidence>
<dbReference type="Proteomes" id="UP000501408">
    <property type="component" value="Chromosome 2"/>
</dbReference>
<feature type="domain" description="TonB-dependent receptor-like beta-barrel" evidence="13">
    <location>
        <begin position="245"/>
        <end position="696"/>
    </location>
</feature>
<keyword evidence="15" id="KW-0675">Receptor</keyword>
<dbReference type="InterPro" id="IPR039426">
    <property type="entry name" value="TonB-dep_rcpt-like"/>
</dbReference>
<feature type="signal peptide" evidence="12">
    <location>
        <begin position="1"/>
        <end position="20"/>
    </location>
</feature>
<evidence type="ECO:0000259" key="13">
    <source>
        <dbReference type="Pfam" id="PF00593"/>
    </source>
</evidence>
<dbReference type="InterPro" id="IPR036942">
    <property type="entry name" value="Beta-barrel_TonB_sf"/>
</dbReference>
<dbReference type="PROSITE" id="PS01156">
    <property type="entry name" value="TONB_DEPENDENT_REC_2"/>
    <property type="match status" value="1"/>
</dbReference>
<reference evidence="15 16" key="1">
    <citation type="submission" date="2020-03" db="EMBL/GenBank/DDBJ databases">
        <title>Genome mining reveals the biosynthetic pathways of PHA and ectoines of the halophilic strain Salinivibrio costicola M318 isolated from fermented shrimp paste.</title>
        <authorList>
            <person name="Doan T.V."/>
            <person name="Tran L.T."/>
            <person name="Trieu T.A."/>
            <person name="Nguyen Q.V."/>
            <person name="Quach T.N."/>
            <person name="Phi T.Q."/>
            <person name="Kumar S."/>
        </authorList>
    </citation>
    <scope>NUCLEOTIDE SEQUENCE [LARGE SCALE GENOMIC DNA]</scope>
    <source>
        <strain evidence="15 16">M318</strain>
    </source>
</reference>
<evidence type="ECO:0000256" key="11">
    <source>
        <dbReference type="RuleBase" id="RU003357"/>
    </source>
</evidence>
<comment type="subcellular location">
    <subcellularLocation>
        <location evidence="1 9">Cell outer membrane</location>
        <topology evidence="1 9">Multi-pass membrane protein</topology>
    </subcellularLocation>
</comment>
<comment type="similarity">
    <text evidence="9 11">Belongs to the TonB-dependent receptor family.</text>
</comment>
<dbReference type="Pfam" id="PF07715">
    <property type="entry name" value="Plug"/>
    <property type="match status" value="1"/>
</dbReference>
<dbReference type="Pfam" id="PF00593">
    <property type="entry name" value="TonB_dep_Rec_b-barrel"/>
    <property type="match status" value="1"/>
</dbReference>
<dbReference type="EMBL" id="CP050267">
    <property type="protein sequence ID" value="QIR07760.1"/>
    <property type="molecule type" value="Genomic_DNA"/>
</dbReference>
<evidence type="ECO:0000313" key="16">
    <source>
        <dbReference type="Proteomes" id="UP000501408"/>
    </source>
</evidence>
<keyword evidence="5 12" id="KW-0732">Signal</keyword>
<keyword evidence="6 11" id="KW-0798">TonB box</keyword>
<dbReference type="CDD" id="cd01347">
    <property type="entry name" value="ligand_gated_channel"/>
    <property type="match status" value="1"/>
</dbReference>
<organism evidence="15 16">
    <name type="scientific">Salinivibrio costicola</name>
    <name type="common">Vibrio costicola</name>
    <dbReference type="NCBI Taxonomy" id="51367"/>
    <lineage>
        <taxon>Bacteria</taxon>
        <taxon>Pseudomonadati</taxon>
        <taxon>Pseudomonadota</taxon>
        <taxon>Gammaproteobacteria</taxon>
        <taxon>Vibrionales</taxon>
        <taxon>Vibrionaceae</taxon>
        <taxon>Salinivibrio</taxon>
    </lineage>
</organism>
<protein>
    <submittedName>
        <fullName evidence="15">TonB-dependent receptor</fullName>
    </submittedName>
</protein>
<dbReference type="Gene3D" id="2.170.130.10">
    <property type="entry name" value="TonB-dependent receptor, plug domain"/>
    <property type="match status" value="1"/>
</dbReference>
<gene>
    <name evidence="15" type="ORF">HBA18_15285</name>
</gene>
<dbReference type="InterPro" id="IPR012910">
    <property type="entry name" value="Plug_dom"/>
</dbReference>
<feature type="domain" description="TonB-dependent receptor plug" evidence="14">
    <location>
        <begin position="55"/>
        <end position="150"/>
    </location>
</feature>